<evidence type="ECO:0000256" key="9">
    <source>
        <dbReference type="PROSITE-ProRule" id="PRU10016"/>
    </source>
</evidence>
<dbReference type="Proteomes" id="UP001378592">
    <property type="component" value="Unassembled WGS sequence"/>
</dbReference>
<evidence type="ECO:0000313" key="12">
    <source>
        <dbReference type="EMBL" id="KAK7864141.1"/>
    </source>
</evidence>
<dbReference type="Pfam" id="PF00303">
    <property type="entry name" value="Thymidylat_synt"/>
    <property type="match status" value="1"/>
</dbReference>
<dbReference type="InterPro" id="IPR023451">
    <property type="entry name" value="Thymidate_synth/dCMP_Mease_dom"/>
</dbReference>
<dbReference type="AlphaFoldDB" id="A0AAN9VJ72"/>
<keyword evidence="6" id="KW-0808">Transferase</keyword>
<dbReference type="EMBL" id="JAZDUA010000210">
    <property type="protein sequence ID" value="KAK7864141.1"/>
    <property type="molecule type" value="Genomic_DNA"/>
</dbReference>
<dbReference type="GO" id="GO:0006231">
    <property type="term" value="P:dTMP biosynthetic process"/>
    <property type="evidence" value="ECO:0007669"/>
    <property type="project" value="InterPro"/>
</dbReference>
<dbReference type="NCBIfam" id="TIGR03284">
    <property type="entry name" value="thym_sym"/>
    <property type="match status" value="1"/>
</dbReference>
<dbReference type="NCBIfam" id="NF002497">
    <property type="entry name" value="PRK01827.1-3"/>
    <property type="match status" value="1"/>
</dbReference>
<comment type="caution">
    <text evidence="12">The sequence shown here is derived from an EMBL/GenBank/DDBJ whole genome shotgun (WGS) entry which is preliminary data.</text>
</comment>
<evidence type="ECO:0000256" key="7">
    <source>
        <dbReference type="ARBA" id="ARBA00022727"/>
    </source>
</evidence>
<keyword evidence="5" id="KW-0489">Methyltransferase</keyword>
<dbReference type="InterPro" id="IPR000398">
    <property type="entry name" value="Thymidylate_synthase"/>
</dbReference>
<dbReference type="InterPro" id="IPR045097">
    <property type="entry name" value="Thymidate_synth/dCMP_Mease"/>
</dbReference>
<dbReference type="GO" id="GO:0005829">
    <property type="term" value="C:cytosol"/>
    <property type="evidence" value="ECO:0007669"/>
    <property type="project" value="TreeGrafter"/>
</dbReference>
<dbReference type="InterPro" id="IPR036926">
    <property type="entry name" value="Thymidate_synth/dCMP_Mease_sf"/>
</dbReference>
<dbReference type="PROSITE" id="PS00091">
    <property type="entry name" value="THYMIDYLATE_SYNTHASE"/>
    <property type="match status" value="1"/>
</dbReference>
<evidence type="ECO:0000256" key="8">
    <source>
        <dbReference type="ARBA" id="ARBA00047344"/>
    </source>
</evidence>
<evidence type="ECO:0000256" key="1">
    <source>
        <dbReference type="ARBA" id="ARBA00004992"/>
    </source>
</evidence>
<dbReference type="PRINTS" id="PR00108">
    <property type="entry name" value="THYMDSNTHASE"/>
</dbReference>
<evidence type="ECO:0000256" key="6">
    <source>
        <dbReference type="ARBA" id="ARBA00022679"/>
    </source>
</evidence>
<proteinExistence type="inferred from homology"/>
<comment type="pathway">
    <text evidence="1">Pyrimidine metabolism; dTTP biosynthesis.</text>
</comment>
<organism evidence="12 13">
    <name type="scientific">Gryllus longicercus</name>
    <dbReference type="NCBI Taxonomy" id="2509291"/>
    <lineage>
        <taxon>Eukaryota</taxon>
        <taxon>Metazoa</taxon>
        <taxon>Ecdysozoa</taxon>
        <taxon>Arthropoda</taxon>
        <taxon>Hexapoda</taxon>
        <taxon>Insecta</taxon>
        <taxon>Pterygota</taxon>
        <taxon>Neoptera</taxon>
        <taxon>Polyneoptera</taxon>
        <taxon>Orthoptera</taxon>
        <taxon>Ensifera</taxon>
        <taxon>Gryllidea</taxon>
        <taxon>Grylloidea</taxon>
        <taxon>Gryllidae</taxon>
        <taxon>Gryllinae</taxon>
        <taxon>Gryllus</taxon>
    </lineage>
</organism>
<dbReference type="HAMAP" id="MF_00008">
    <property type="entry name" value="Thymidy_synth_bact"/>
    <property type="match status" value="1"/>
</dbReference>
<feature type="region of interest" description="Disordered" evidence="10">
    <location>
        <begin position="33"/>
        <end position="69"/>
    </location>
</feature>
<accession>A0AAN9VJ72</accession>
<comment type="similarity">
    <text evidence="2">Belongs to the thymidylate synthase family.</text>
</comment>
<evidence type="ECO:0000256" key="3">
    <source>
        <dbReference type="ARBA" id="ARBA00011947"/>
    </source>
</evidence>
<dbReference type="Gene3D" id="3.30.572.10">
    <property type="entry name" value="Thymidylate synthase/dCMP hydroxymethylase domain"/>
    <property type="match status" value="1"/>
</dbReference>
<evidence type="ECO:0000256" key="2">
    <source>
        <dbReference type="ARBA" id="ARBA00009972"/>
    </source>
</evidence>
<keyword evidence="7" id="KW-0545">Nucleotide biosynthesis</keyword>
<feature type="active site" evidence="9">
    <location>
        <position position="237"/>
    </location>
</feature>
<dbReference type="InterPro" id="IPR020940">
    <property type="entry name" value="Thymidylate_synthase_AS"/>
</dbReference>
<evidence type="ECO:0000256" key="10">
    <source>
        <dbReference type="SAM" id="MobiDB-lite"/>
    </source>
</evidence>
<sequence>MDILNENGHNISSPKANGVLSKALHVISGNEEIENLDPGVNGKGINGKEEAKRDSTGKPYPTTESNSRHEEYQYLDQIERILECGARKDDRTGVGTYALFGAQMRYSLRNGTFPLLTTKRVFWRGVVEELLWFIRGSTNSRELSEKNVRIWDANSSREYLDSLGFSDRAEGDLGPVYGFQWRHFGAEYKDMNADYTGQGIDQLKEVINTIKTRPDDRRMIMCAWNPLDIPLMALPPCHCLVQFFVANGELSCQLYQRSADMGLGVPFNIASYSLLTYMIAKVTGLQPGEFIHSLGDNHVYVNHVEALREQLQRTPRPFPTLHIIRNVNDIEDFQFDDFELKDYKPYPKLSMEMAV</sequence>
<protein>
    <recommendedName>
        <fullName evidence="4">Thymidylate synthase</fullName>
        <ecNumber evidence="3">2.1.1.45</ecNumber>
    </recommendedName>
</protein>
<keyword evidence="13" id="KW-1185">Reference proteome</keyword>
<evidence type="ECO:0000256" key="5">
    <source>
        <dbReference type="ARBA" id="ARBA00022603"/>
    </source>
</evidence>
<evidence type="ECO:0000313" key="13">
    <source>
        <dbReference type="Proteomes" id="UP001378592"/>
    </source>
</evidence>
<dbReference type="CDD" id="cd00351">
    <property type="entry name" value="TS_Pyrimidine_HMase"/>
    <property type="match status" value="1"/>
</dbReference>
<feature type="compositionally biased region" description="Basic and acidic residues" evidence="10">
    <location>
        <begin position="46"/>
        <end position="56"/>
    </location>
</feature>
<dbReference type="PANTHER" id="PTHR11548">
    <property type="entry name" value="THYMIDYLATE SYNTHASE 1"/>
    <property type="match status" value="1"/>
</dbReference>
<reference evidence="12 13" key="1">
    <citation type="submission" date="2024-03" db="EMBL/GenBank/DDBJ databases">
        <title>The genome assembly and annotation of the cricket Gryllus longicercus Weissman &amp; Gray.</title>
        <authorList>
            <person name="Szrajer S."/>
            <person name="Gray D."/>
            <person name="Ylla G."/>
        </authorList>
    </citation>
    <scope>NUCLEOTIDE SEQUENCE [LARGE SCALE GENOMIC DNA]</scope>
    <source>
        <strain evidence="12">DAG 2021-001</strain>
        <tissue evidence="12">Whole body minus gut</tissue>
    </source>
</reference>
<dbReference type="GO" id="GO:0005739">
    <property type="term" value="C:mitochondrion"/>
    <property type="evidence" value="ECO:0007669"/>
    <property type="project" value="TreeGrafter"/>
</dbReference>
<dbReference type="FunFam" id="3.30.572.10:FF:000002">
    <property type="entry name" value="Possible thymidylate synthase"/>
    <property type="match status" value="1"/>
</dbReference>
<dbReference type="EC" id="2.1.1.45" evidence="3"/>
<evidence type="ECO:0000259" key="11">
    <source>
        <dbReference type="Pfam" id="PF00303"/>
    </source>
</evidence>
<dbReference type="SUPFAM" id="SSF55831">
    <property type="entry name" value="Thymidylate synthase/dCMP hydroxymethylase"/>
    <property type="match status" value="1"/>
</dbReference>
<evidence type="ECO:0000256" key="4">
    <source>
        <dbReference type="ARBA" id="ARBA00015931"/>
    </source>
</evidence>
<feature type="domain" description="Thymidylate synthase/dCMP hydroxymethylase" evidence="11">
    <location>
        <begin position="73"/>
        <end position="355"/>
    </location>
</feature>
<dbReference type="GO" id="GO:0004799">
    <property type="term" value="F:thymidylate synthase activity"/>
    <property type="evidence" value="ECO:0007669"/>
    <property type="project" value="UniProtKB-EC"/>
</dbReference>
<dbReference type="PANTHER" id="PTHR11548:SF2">
    <property type="entry name" value="THYMIDYLATE SYNTHASE"/>
    <property type="match status" value="1"/>
</dbReference>
<name>A0AAN9VJ72_9ORTH</name>
<gene>
    <name evidence="12" type="ORF">R5R35_007657</name>
</gene>
<dbReference type="GO" id="GO:0032259">
    <property type="term" value="P:methylation"/>
    <property type="evidence" value="ECO:0007669"/>
    <property type="project" value="UniProtKB-KW"/>
</dbReference>
<comment type="catalytic activity">
    <reaction evidence="8">
        <text>dUMP + (6R)-5,10-methylene-5,6,7,8-tetrahydrofolate = 7,8-dihydrofolate + dTMP</text>
        <dbReference type="Rhea" id="RHEA:12104"/>
        <dbReference type="ChEBI" id="CHEBI:15636"/>
        <dbReference type="ChEBI" id="CHEBI:57451"/>
        <dbReference type="ChEBI" id="CHEBI:63528"/>
        <dbReference type="ChEBI" id="CHEBI:246422"/>
        <dbReference type="EC" id="2.1.1.45"/>
    </reaction>
</comment>